<dbReference type="PATRIC" id="fig|1139996.3.peg.2539"/>
<protein>
    <recommendedName>
        <fullName evidence="4">Lipoprotein</fullName>
    </recommendedName>
</protein>
<reference evidence="2 3" key="1">
    <citation type="submission" date="2013-03" db="EMBL/GenBank/DDBJ databases">
        <title>The Genome Sequence of Enterococcus saccharolyticus ATCC_43076 (Illumina only assembly).</title>
        <authorList>
            <consortium name="The Broad Institute Genomics Platform"/>
            <consortium name="The Broad Institute Genome Sequencing Center for Infectious Disease"/>
            <person name="Earl A."/>
            <person name="Russ C."/>
            <person name="Gilmore M."/>
            <person name="Surin D."/>
            <person name="Walker B."/>
            <person name="Young S."/>
            <person name="Zeng Q."/>
            <person name="Gargeya S."/>
            <person name="Fitzgerald M."/>
            <person name="Haas B."/>
            <person name="Abouelleil A."/>
            <person name="Allen A.W."/>
            <person name="Alvarado L."/>
            <person name="Arachchi H.M."/>
            <person name="Berlin A.M."/>
            <person name="Chapman S.B."/>
            <person name="Gainer-Dewar J."/>
            <person name="Goldberg J."/>
            <person name="Griggs A."/>
            <person name="Gujja S."/>
            <person name="Hansen M."/>
            <person name="Howarth C."/>
            <person name="Imamovic A."/>
            <person name="Ireland A."/>
            <person name="Larimer J."/>
            <person name="McCowan C."/>
            <person name="Murphy C."/>
            <person name="Pearson M."/>
            <person name="Poon T.W."/>
            <person name="Priest M."/>
            <person name="Roberts A."/>
            <person name="Saif S."/>
            <person name="Shea T."/>
            <person name="Sisk P."/>
            <person name="Sykes S."/>
            <person name="Wortman J."/>
            <person name="Nusbaum C."/>
            <person name="Birren B."/>
        </authorList>
    </citation>
    <scope>NUCLEOTIDE SEQUENCE [LARGE SCALE GENOMIC DNA]</scope>
    <source>
        <strain evidence="2 3">ATCC 43076</strain>
    </source>
</reference>
<dbReference type="STRING" id="41997.RV16_GL001482"/>
<dbReference type="AlphaFoldDB" id="S0P301"/>
<accession>S0P301</accession>
<sequence>MKKISIFVLSFATLLLFSGCQQSETIEDTVTTNSEPAISPKQNVLADFEEEATIKETIDISTLQMELETDNANKRVLFFSTDKGQKRYKSIFIKRTERLKIIDLSDDNMLYNQEIH</sequence>
<evidence type="ECO:0000256" key="1">
    <source>
        <dbReference type="SAM" id="SignalP"/>
    </source>
</evidence>
<feature type="chain" id="PRO_5004488535" description="Lipoprotein" evidence="1">
    <location>
        <begin position="24"/>
        <end position="116"/>
    </location>
</feature>
<dbReference type="Proteomes" id="UP000014136">
    <property type="component" value="Unassembled WGS sequence"/>
</dbReference>
<evidence type="ECO:0008006" key="4">
    <source>
        <dbReference type="Google" id="ProtNLM"/>
    </source>
</evidence>
<dbReference type="PROSITE" id="PS51257">
    <property type="entry name" value="PROKAR_LIPOPROTEIN"/>
    <property type="match status" value="1"/>
</dbReference>
<dbReference type="RefSeq" id="WP_016176334.1">
    <property type="nucleotide sequence ID" value="NZ_KE136392.1"/>
</dbReference>
<gene>
    <name evidence="2" type="ORF">OMQ_02589</name>
</gene>
<dbReference type="HOGENOM" id="CLU_2093077_0_0_9"/>
<evidence type="ECO:0000313" key="3">
    <source>
        <dbReference type="Proteomes" id="UP000014136"/>
    </source>
</evidence>
<keyword evidence="1" id="KW-0732">Signal</keyword>
<name>S0P301_9ENTE</name>
<organism evidence="2 3">
    <name type="scientific">Enterococcus saccharolyticus subsp. saccharolyticus ATCC 43076</name>
    <dbReference type="NCBI Taxonomy" id="1139996"/>
    <lineage>
        <taxon>Bacteria</taxon>
        <taxon>Bacillati</taxon>
        <taxon>Bacillota</taxon>
        <taxon>Bacilli</taxon>
        <taxon>Lactobacillales</taxon>
        <taxon>Enterococcaceae</taxon>
        <taxon>Enterococcus</taxon>
    </lineage>
</organism>
<dbReference type="EMBL" id="AHYT01000013">
    <property type="protein sequence ID" value="EOT25702.1"/>
    <property type="molecule type" value="Genomic_DNA"/>
</dbReference>
<feature type="signal peptide" evidence="1">
    <location>
        <begin position="1"/>
        <end position="23"/>
    </location>
</feature>
<dbReference type="eggNOG" id="COG3212">
    <property type="taxonomic scope" value="Bacteria"/>
</dbReference>
<keyword evidence="3" id="KW-1185">Reference proteome</keyword>
<proteinExistence type="predicted"/>
<comment type="caution">
    <text evidence="2">The sequence shown here is derived from an EMBL/GenBank/DDBJ whole genome shotgun (WGS) entry which is preliminary data.</text>
</comment>
<evidence type="ECO:0000313" key="2">
    <source>
        <dbReference type="EMBL" id="EOT25702.1"/>
    </source>
</evidence>
<dbReference type="OrthoDB" id="2168541at2"/>